<dbReference type="GeneID" id="106512475"/>
<evidence type="ECO:0000313" key="4">
    <source>
        <dbReference type="RefSeq" id="XP_013856538.1"/>
    </source>
</evidence>
<evidence type="ECO:0000259" key="1">
    <source>
        <dbReference type="Pfam" id="PF13871"/>
    </source>
</evidence>
<dbReference type="InterPro" id="IPR026741">
    <property type="entry name" value="SNO"/>
</dbReference>
<dbReference type="GO" id="GO:0042393">
    <property type="term" value="F:histone binding"/>
    <property type="evidence" value="ECO:0007669"/>
    <property type="project" value="TreeGrafter"/>
</dbReference>
<evidence type="ECO:0000313" key="3">
    <source>
        <dbReference type="Proteomes" id="UP000192220"/>
    </source>
</evidence>
<dbReference type="OrthoDB" id="421838at2759"/>
<protein>
    <submittedName>
        <fullName evidence="4">Protein strawberry notch homolog 1</fullName>
    </submittedName>
</protein>
<dbReference type="InterPro" id="IPR026937">
    <property type="entry name" value="SBNO_Helicase_C_dom"/>
</dbReference>
<dbReference type="Pfam" id="PF13871">
    <property type="entry name" value="Helicase_C_4"/>
    <property type="match status" value="1"/>
</dbReference>
<evidence type="ECO:0000259" key="2">
    <source>
        <dbReference type="Pfam" id="PF25373"/>
    </source>
</evidence>
<feature type="domain" description="Strawberry notch helicase C" evidence="1">
    <location>
        <begin position="1"/>
        <end position="36"/>
    </location>
</feature>
<name>A0A2I4AM31_AUSLI</name>
<dbReference type="Proteomes" id="UP000192220">
    <property type="component" value="Unplaced"/>
</dbReference>
<dbReference type="GO" id="GO:0031490">
    <property type="term" value="F:chromatin DNA binding"/>
    <property type="evidence" value="ECO:0007669"/>
    <property type="project" value="TreeGrafter"/>
</dbReference>
<sequence length="107" mass="12125">MEVHQQNALFQYFSDTLAAVIQEAKRNGRYDMGILDLGSGDEKVKKVDCRKFLTPGYTTSGHVELYTVSVERGMSWEEATNAWAEQNGPDDGFYVQMRNNKKTAILI</sequence>
<organism evidence="3 4">
    <name type="scientific">Austrofundulus limnaeus</name>
    <name type="common">Annual killifish</name>
    <dbReference type="NCBI Taxonomy" id="52670"/>
    <lineage>
        <taxon>Eukaryota</taxon>
        <taxon>Metazoa</taxon>
        <taxon>Chordata</taxon>
        <taxon>Craniata</taxon>
        <taxon>Vertebrata</taxon>
        <taxon>Euteleostomi</taxon>
        <taxon>Actinopterygii</taxon>
        <taxon>Neopterygii</taxon>
        <taxon>Teleostei</taxon>
        <taxon>Neoteleostei</taxon>
        <taxon>Acanthomorphata</taxon>
        <taxon>Ovalentaria</taxon>
        <taxon>Atherinomorphae</taxon>
        <taxon>Cyprinodontiformes</taxon>
        <taxon>Rivulidae</taxon>
        <taxon>Austrofundulus</taxon>
    </lineage>
</organism>
<dbReference type="Pfam" id="PF25373">
    <property type="entry name" value="SBNO"/>
    <property type="match status" value="1"/>
</dbReference>
<accession>A0A2I4AM31</accession>
<dbReference type="GO" id="GO:0005634">
    <property type="term" value="C:nucleus"/>
    <property type="evidence" value="ECO:0007669"/>
    <property type="project" value="TreeGrafter"/>
</dbReference>
<dbReference type="PANTHER" id="PTHR12706">
    <property type="entry name" value="STRAWBERRY NOTCH-RELATED"/>
    <property type="match status" value="1"/>
</dbReference>
<dbReference type="GO" id="GO:0006355">
    <property type="term" value="P:regulation of DNA-templated transcription"/>
    <property type="evidence" value="ECO:0007669"/>
    <property type="project" value="InterPro"/>
</dbReference>
<dbReference type="AlphaFoldDB" id="A0A2I4AM31"/>
<dbReference type="KEGG" id="alim:106512475"/>
<feature type="domain" description="SBNO alpha/beta" evidence="2">
    <location>
        <begin position="74"/>
        <end position="107"/>
    </location>
</feature>
<keyword evidence="3" id="KW-1185">Reference proteome</keyword>
<proteinExistence type="predicted"/>
<gene>
    <name evidence="4" type="primary">LOC106512475</name>
</gene>
<dbReference type="PANTHER" id="PTHR12706:SF8">
    <property type="entry name" value="PROTEIN STRAWBERRY NOTCH HOMOLOG 1"/>
    <property type="match status" value="1"/>
</dbReference>
<dbReference type="RefSeq" id="XP_013856538.1">
    <property type="nucleotide sequence ID" value="XM_014001084.1"/>
</dbReference>
<dbReference type="InParanoid" id="A0A2I4AM31"/>
<reference evidence="4" key="1">
    <citation type="submission" date="2025-08" db="UniProtKB">
        <authorList>
            <consortium name="RefSeq"/>
        </authorList>
    </citation>
    <scope>IDENTIFICATION</scope>
</reference>
<dbReference type="InterPro" id="IPR057332">
    <property type="entry name" value="SBNO_a/b_dom"/>
</dbReference>
<feature type="non-terminal residue" evidence="4">
    <location>
        <position position="107"/>
    </location>
</feature>